<feature type="transmembrane region" description="Helical" evidence="2">
    <location>
        <begin position="430"/>
        <end position="451"/>
    </location>
</feature>
<dbReference type="Pfam" id="PF23190">
    <property type="entry name" value="LHD_TRPY1"/>
    <property type="match status" value="1"/>
</dbReference>
<keyword evidence="2" id="KW-0472">Membrane</keyword>
<feature type="transmembrane region" description="Helical" evidence="2">
    <location>
        <begin position="471"/>
        <end position="489"/>
    </location>
</feature>
<evidence type="ECO:0000313" key="6">
    <source>
        <dbReference type="Proteomes" id="UP000044602"/>
    </source>
</evidence>
<dbReference type="InterPro" id="IPR056336">
    <property type="entry name" value="YVC1_C"/>
</dbReference>
<gene>
    <name evidence="5" type="ORF">BN1708_005037</name>
</gene>
<dbReference type="PANTHER" id="PTHR35859:SF4">
    <property type="entry name" value="MEMBRANE CHANNEL PROTEIN, PUTATIVE (AFU_ORTHOLOGUE AFUA_6G11300)-RELATED"/>
    <property type="match status" value="1"/>
</dbReference>
<proteinExistence type="predicted"/>
<evidence type="ECO:0000256" key="1">
    <source>
        <dbReference type="SAM" id="MobiDB-lite"/>
    </source>
</evidence>
<feature type="compositionally biased region" description="Basic and acidic residues" evidence="1">
    <location>
        <begin position="870"/>
        <end position="881"/>
    </location>
</feature>
<dbReference type="InterPro" id="IPR052971">
    <property type="entry name" value="TRP_calcium_channel"/>
</dbReference>
<dbReference type="Pfam" id="PF23317">
    <property type="entry name" value="YVC1_C"/>
    <property type="match status" value="1"/>
</dbReference>
<protein>
    <recommendedName>
        <fullName evidence="7">Ion transport domain-containing protein</fullName>
    </recommendedName>
</protein>
<dbReference type="InterPro" id="IPR056337">
    <property type="entry name" value="LHD_YVC1"/>
</dbReference>
<feature type="region of interest" description="Disordered" evidence="1">
    <location>
        <begin position="1106"/>
        <end position="1173"/>
    </location>
</feature>
<feature type="compositionally biased region" description="Basic and acidic residues" evidence="1">
    <location>
        <begin position="831"/>
        <end position="846"/>
    </location>
</feature>
<dbReference type="SUPFAM" id="SSF81324">
    <property type="entry name" value="Voltage-gated potassium channels"/>
    <property type="match status" value="1"/>
</dbReference>
<feature type="transmembrane region" description="Helical" evidence="2">
    <location>
        <begin position="501"/>
        <end position="527"/>
    </location>
</feature>
<feature type="transmembrane region" description="Helical" evidence="2">
    <location>
        <begin position="374"/>
        <end position="394"/>
    </location>
</feature>
<feature type="compositionally biased region" description="Basic and acidic residues" evidence="1">
    <location>
        <begin position="1137"/>
        <end position="1150"/>
    </location>
</feature>
<feature type="region of interest" description="Disordered" evidence="1">
    <location>
        <begin position="761"/>
        <end position="780"/>
    </location>
</feature>
<feature type="region of interest" description="Disordered" evidence="1">
    <location>
        <begin position="20"/>
        <end position="109"/>
    </location>
</feature>
<reference evidence="5 6" key="1">
    <citation type="submission" date="2015-05" db="EMBL/GenBank/DDBJ databases">
        <authorList>
            <person name="Wang D.B."/>
            <person name="Wang M."/>
        </authorList>
    </citation>
    <scope>NUCLEOTIDE SEQUENCE [LARGE SCALE GENOMIC DNA]</scope>
    <source>
        <strain evidence="5">VL1</strain>
    </source>
</reference>
<feature type="non-terminal residue" evidence="5">
    <location>
        <position position="1"/>
    </location>
</feature>
<feature type="region of interest" description="Disordered" evidence="1">
    <location>
        <begin position="894"/>
        <end position="965"/>
    </location>
</feature>
<feature type="region of interest" description="Disordered" evidence="1">
    <location>
        <begin position="811"/>
        <end position="881"/>
    </location>
</feature>
<feature type="compositionally biased region" description="Acidic residues" evidence="1">
    <location>
        <begin position="847"/>
        <end position="865"/>
    </location>
</feature>
<feature type="region of interest" description="Disordered" evidence="1">
    <location>
        <begin position="311"/>
        <end position="331"/>
    </location>
</feature>
<name>A0A0G4M6S5_VERLO</name>
<evidence type="ECO:0000259" key="3">
    <source>
        <dbReference type="Pfam" id="PF23190"/>
    </source>
</evidence>
<evidence type="ECO:0000313" key="5">
    <source>
        <dbReference type="EMBL" id="CRK29635.1"/>
    </source>
</evidence>
<dbReference type="PANTHER" id="PTHR35859">
    <property type="entry name" value="NONSELECTIVE CATION CHANNEL PROTEIN"/>
    <property type="match status" value="1"/>
</dbReference>
<feature type="transmembrane region" description="Helical" evidence="2">
    <location>
        <begin position="567"/>
        <end position="588"/>
    </location>
</feature>
<feature type="domain" description="Calcium channel YVC1-like C-terminal transmembrane" evidence="4">
    <location>
        <begin position="382"/>
        <end position="685"/>
    </location>
</feature>
<feature type="compositionally biased region" description="Polar residues" evidence="1">
    <location>
        <begin position="898"/>
        <end position="907"/>
    </location>
</feature>
<evidence type="ECO:0008006" key="7">
    <source>
        <dbReference type="Google" id="ProtNLM"/>
    </source>
</evidence>
<evidence type="ECO:0000259" key="4">
    <source>
        <dbReference type="Pfam" id="PF23317"/>
    </source>
</evidence>
<feature type="transmembrane region" description="Helical" evidence="2">
    <location>
        <begin position="406"/>
        <end position="423"/>
    </location>
</feature>
<dbReference type="EMBL" id="CVQH01021195">
    <property type="protein sequence ID" value="CRK29635.1"/>
    <property type="molecule type" value="Genomic_DNA"/>
</dbReference>
<feature type="domain" description="YVC1 N-terminal linker helical" evidence="3">
    <location>
        <begin position="132"/>
        <end position="302"/>
    </location>
</feature>
<evidence type="ECO:0000256" key="2">
    <source>
        <dbReference type="SAM" id="Phobius"/>
    </source>
</evidence>
<keyword evidence="2" id="KW-0812">Transmembrane</keyword>
<keyword evidence="2" id="KW-1133">Transmembrane helix</keyword>
<organism evidence="5 6">
    <name type="scientific">Verticillium longisporum</name>
    <name type="common">Verticillium dahliae var. longisporum</name>
    <dbReference type="NCBI Taxonomy" id="100787"/>
    <lineage>
        <taxon>Eukaryota</taxon>
        <taxon>Fungi</taxon>
        <taxon>Dikarya</taxon>
        <taxon>Ascomycota</taxon>
        <taxon>Pezizomycotina</taxon>
        <taxon>Sordariomycetes</taxon>
        <taxon>Hypocreomycetidae</taxon>
        <taxon>Glomerellales</taxon>
        <taxon>Plectosphaerellaceae</taxon>
        <taxon>Verticillium</taxon>
    </lineage>
</organism>
<feature type="compositionally biased region" description="Polar residues" evidence="1">
    <location>
        <begin position="1106"/>
        <end position="1119"/>
    </location>
</feature>
<keyword evidence="6" id="KW-1185">Reference proteome</keyword>
<dbReference type="Proteomes" id="UP000044602">
    <property type="component" value="Unassembled WGS sequence"/>
</dbReference>
<feature type="compositionally biased region" description="Acidic residues" evidence="1">
    <location>
        <begin position="73"/>
        <end position="83"/>
    </location>
</feature>
<feature type="compositionally biased region" description="Acidic residues" evidence="1">
    <location>
        <begin position="91"/>
        <end position="108"/>
    </location>
</feature>
<dbReference type="STRING" id="100787.A0A0G4M6S5"/>
<accession>A0A0G4M6S5</accession>
<sequence>ASPLIVHGAVIRPDKTRLRAASQPPRNKTMFTSLLRSRRHSRHIDDDGLPTSPSAGPAFRKPPLRRHATADFTEADDDDEDSNDGMGDQYVEGDEEQDDEDNRLDDEDGVRRSLPVLPLFSASYLDSLPIYNITHAIRVVVQARTETSLTWEQLRSPQVSQFLVKPMQQQIRTQHFSRATLYALMANCLQFHKESQLYPGNAGTSITRAKVCELLAVKLLKEYNTRELIDALSYDFYPLQGLPGIQLPVTNSKADATAKAGLTAARTSTLEVAIRASAKHFLAHPLVVQQLEAIWNGAITFYSSADTLHRGPPSTPVYPPSKSSSKADDRTPLLGGHQRKEIAAQAVPGRRSVILYDPRNASLFKLSRLRVPRYRFFLSTLSLMVLICLFLSVLVERSTRITSLELIFWFWSAGFMLDELVGFNEQGFSLYIMSFWNIFDLGILVLLIIYYCMRAYGVFLVDPGHWNDQAYDVLAANAILLLPRIFSVLDHYQYFSQLLIAFRLMAVDLAAVLVLVLISCSGFFVFFTLSKNSNDAGEVAYKIFQILMGFTPAAWDKWPTYGILERTLMGLFLIMCHFVVVTILITVLTNSFMKIASNATEEHQFLFALNTISMVKNDALFSYVAPGNICAWLLMPLRYCMPLQHFVLLNRTIIKVTHFPLLFCIFAYEKFWLASNIYEPTDLVENPGRGCGRHMSLADPVNRGAMFSPNVRVREESVVGFQKDRALEEVFRRGPGIATLRSHRRNERRKTQNAIRNWMEQHDEVGSSPGNREWPTLDSKAARPDWHRRFSMNRDYRPNRLRQFSDLRSAASDPADMMSQGHPAIDASLGRNEKSFRRGEEVKDQTDADGDDELVTNDEEEEDEMTNAGDHQRTRYERHTEQEDYFTTAQATHYHAPKTSSQGSNGKTPMAGSPRTANRRALHNRTLSTNTILYAPQPSRREPSVSSASPPEPTTVRSRPLSARASIIEVPSGSGHRSPRRQLYMTSVKPRPIMPPRDLVQTAPHRAGLIPVESRHRLGGVRRLSSIDLSAMSDNTNLMAPDDPNGAGPSSFQTQMAMALMKDSRLTGGRSGDAADRDRMSRLVLARMKTLEESFADVARELRGLKTNSNSTAPPTRHNSSGEDISKASRSSIADAAGRDRRKGPEEARPKILKRTTTATKRPGSRKTVNMTNRDESDIARTYLHNAQYEMNEGDTVVYINMPSWTLAEPIDCVGDTWRSLHVKMHSDKIRSLKSSKFNSKLKELPPTPPLDKNGFLREELVGMKYVMDLTPSIEGEEVVYEMAEISLTPGIIAWWRSQDAFEVDPAAVNGHDDVCHCGKKRPHFELADERFNIWSRPPDHRNIPDYCPIRHRICILRLLYLIEGKHVLFDSAPRVWTMIAISKIFGCLGLMVCLATSPSFLVDMTIEHQVSWNLVKHKTLTSSQVRPVAQWLLMWRNSTFLEVLPEEGLQIGMTFKFIDVTRFVFEILVYEKALKDAGDSGRSAAPNTTIFGRKSRDAGDDLDNMVQHAAQALVQRNSSVMTLLGSDTVFDDMDIPEWKRLAEVRRRLAAETDSHECAAAVVVLDQLKQRILHFWRKNILEEALGCLTGAECGKVDDFRFRYVAPNSRERLNTIYDRMNPVQKGMCLFFHNRINTIARTGPWQPGPLTPESPATKSLTFAQEYVGTLSVALKRSFEKVVAARPQLFADFDRDLETGAASRNPFRLVKFDNQVFGVLRECVEIPRNDFFDIPKKRTPSRFLTNHFLAFLVPDEVKFLPVWAGGQDDGTGRVFNDELPPAEDGPDTGFRGGAAVVSPSVASMSVVEGLRGLDLESVLASETTSMNVLKDGSIIYNPGRVIVDDESIHSETFTETGDDYEAARWEM</sequence>